<protein>
    <submittedName>
        <fullName evidence="2">Tnp_DDE_dom domain-containing protein</fullName>
    </submittedName>
</protein>
<evidence type="ECO:0000313" key="2">
    <source>
        <dbReference type="WBParaSite" id="Hba_01091"/>
    </source>
</evidence>
<reference evidence="2" key="1">
    <citation type="submission" date="2016-11" db="UniProtKB">
        <authorList>
            <consortium name="WormBaseParasite"/>
        </authorList>
    </citation>
    <scope>IDENTIFICATION</scope>
</reference>
<proteinExistence type="predicted"/>
<accession>A0A1I7W8X3</accession>
<sequence length="49" mass="5753">MHAQTAKMQFDSGTTRIIRSKIINGARKIKLFLKEKLYLNIFKKNCLKL</sequence>
<evidence type="ECO:0000313" key="1">
    <source>
        <dbReference type="Proteomes" id="UP000095283"/>
    </source>
</evidence>
<name>A0A1I7W8X3_HETBA</name>
<keyword evidence="1" id="KW-1185">Reference proteome</keyword>
<dbReference type="AlphaFoldDB" id="A0A1I7W8X3"/>
<organism evidence="1 2">
    <name type="scientific">Heterorhabditis bacteriophora</name>
    <name type="common">Entomopathogenic nematode worm</name>
    <dbReference type="NCBI Taxonomy" id="37862"/>
    <lineage>
        <taxon>Eukaryota</taxon>
        <taxon>Metazoa</taxon>
        <taxon>Ecdysozoa</taxon>
        <taxon>Nematoda</taxon>
        <taxon>Chromadorea</taxon>
        <taxon>Rhabditida</taxon>
        <taxon>Rhabditina</taxon>
        <taxon>Rhabditomorpha</taxon>
        <taxon>Strongyloidea</taxon>
        <taxon>Heterorhabditidae</taxon>
        <taxon>Heterorhabditis</taxon>
    </lineage>
</organism>
<dbReference type="Proteomes" id="UP000095283">
    <property type="component" value="Unplaced"/>
</dbReference>
<dbReference type="WBParaSite" id="Hba_01091">
    <property type="protein sequence ID" value="Hba_01091"/>
    <property type="gene ID" value="Hba_01091"/>
</dbReference>